<dbReference type="AlphaFoldDB" id="C9RM34"/>
<dbReference type="KEGG" id="fsu:Fisuc_0584"/>
<dbReference type="Proteomes" id="UP000000517">
    <property type="component" value="Chromosome"/>
</dbReference>
<evidence type="ECO:0000313" key="3">
    <source>
        <dbReference type="Proteomes" id="UP000000517"/>
    </source>
</evidence>
<reference evidence="2" key="3">
    <citation type="submission" date="2010-08" db="EMBL/GenBank/DDBJ databases">
        <authorList>
            <person name="Durkin A.S."/>
            <person name="Nelson K.E."/>
            <person name="Morrison M."/>
            <person name="Forsberg C.W."/>
            <person name="Wilson D.B."/>
            <person name="Russell J.B."/>
            <person name="Cann I.K.O."/>
            <person name="Mackie R.I."/>
            <person name="White B.A."/>
        </authorList>
    </citation>
    <scope>NUCLEOTIDE SEQUENCE</scope>
    <source>
        <strain evidence="2">S85</strain>
    </source>
</reference>
<dbReference type="Proteomes" id="UP000001497">
    <property type="component" value="Chromosome"/>
</dbReference>
<accession>C9RM34</accession>
<organism evidence="2 3">
    <name type="scientific">Fibrobacter succinogenes (strain ATCC 19169 / S85)</name>
    <dbReference type="NCBI Taxonomy" id="59374"/>
    <lineage>
        <taxon>Bacteria</taxon>
        <taxon>Pseudomonadati</taxon>
        <taxon>Fibrobacterota</taxon>
        <taxon>Fibrobacteria</taxon>
        <taxon>Fibrobacterales</taxon>
        <taxon>Fibrobacteraceae</taxon>
        <taxon>Fibrobacter</taxon>
    </lineage>
</organism>
<gene>
    <name evidence="1" type="ordered locus">Fisuc_0584</name>
    <name evidence="2" type="ordered locus">FSU_1011</name>
</gene>
<dbReference type="HOGENOM" id="CLU_1007422_0_0_0"/>
<dbReference type="EMBL" id="CP002158">
    <property type="protein sequence ID" value="ADL26740.1"/>
    <property type="molecule type" value="Genomic_DNA"/>
</dbReference>
<reference evidence="1 4" key="1">
    <citation type="submission" date="2009-10" db="EMBL/GenBank/DDBJ databases">
        <title>Complete sequence of Fibrobacter succinogenes subsp. succinogenes S85.</title>
        <authorList>
            <consortium name="US DOE Joint Genome Institute"/>
            <person name="Lucas S."/>
            <person name="Copeland A."/>
            <person name="Lapidus A."/>
            <person name="Glavina del Rio T."/>
            <person name="Tice H."/>
            <person name="Bruce D."/>
            <person name="Goodwin L."/>
            <person name="Pitluck S."/>
            <person name="Chertkov O."/>
            <person name="Detter J.C."/>
            <person name="Han C."/>
            <person name="Tapia R."/>
            <person name="Larimer F."/>
            <person name="Land M."/>
            <person name="Hauser L."/>
            <person name="Kyrpides N."/>
            <person name="Mikhailova N."/>
            <person name="Weimer P.J."/>
            <person name="Stevenson D.M."/>
            <person name="Boyum J."/>
            <person name="Brumm P.I."/>
            <person name="Mead D."/>
        </authorList>
    </citation>
    <scope>NUCLEOTIDE SEQUENCE [LARGE SCALE GENOMIC DNA]</scope>
    <source>
        <strain evidence="4">ATCC 19169 / S85</strain>
        <strain evidence="1">S85</strain>
    </source>
</reference>
<dbReference type="EMBL" id="CP001792">
    <property type="protein sequence ID" value="ACX74196.1"/>
    <property type="molecule type" value="Genomic_DNA"/>
</dbReference>
<proteinExistence type="predicted"/>
<evidence type="ECO:0000313" key="2">
    <source>
        <dbReference type="EMBL" id="ADL26740.1"/>
    </source>
</evidence>
<dbReference type="KEGG" id="fsc:FSU_1011"/>
<evidence type="ECO:0000313" key="4">
    <source>
        <dbReference type="Proteomes" id="UP000001497"/>
    </source>
</evidence>
<sequence length="276" mass="31713">MVSVKRFIHDEPALFKASKAFVALLFKCADPIVYVAQKMPTANEQIAWTLLGTVLFQDRSYPDILRLLVKLHERFPCDKLWSLPVPKGGEIEEVVEQTFNSRNWTVFEHVSGIFWSVGLFVRHHPDLTAWVRERTPEEMWRDLGEIYFMGRSNPRPKACAAIYRLLAPQPLGLGLTCRDNSRMPHLPLTMGARRFLAMLGPAKESNFAELEPAIKQKLANEYFIALAPENPYFAAHSLQFFLENGSEGFICRELTSHCAKCPLYEYCNYAEVRKRD</sequence>
<dbReference type="RefSeq" id="WP_014545363.1">
    <property type="nucleotide sequence ID" value="NC_017448.1"/>
</dbReference>
<dbReference type="STRING" id="59374.FSU_1011"/>
<reference evidence="3" key="2">
    <citation type="submission" date="2010-08" db="EMBL/GenBank/DDBJ databases">
        <title>Complete sequence of Fibrobacter succinogenes subsp. succinogenes S85.</title>
        <authorList>
            <person name="Durkin A.S."/>
            <person name="Nelson K.E."/>
            <person name="Morrison M."/>
            <person name="Forsberg C.W."/>
            <person name="Wilson D.B."/>
            <person name="Russell J.B."/>
            <person name="Cann I.K.O."/>
            <person name="Mackie R.I."/>
            <person name="White B.A."/>
        </authorList>
    </citation>
    <scope>NUCLEOTIDE SEQUENCE [LARGE SCALE GENOMIC DNA]</scope>
    <source>
        <strain evidence="3">ATCC 19169 / S85</strain>
    </source>
</reference>
<evidence type="ECO:0000313" key="1">
    <source>
        <dbReference type="EMBL" id="ACX74196.1"/>
    </source>
</evidence>
<keyword evidence="4" id="KW-1185">Reference proteome</keyword>
<name>C9RM34_FIBSS</name>
<dbReference type="OrthoDB" id="9810878at2"/>
<protein>
    <submittedName>
        <fullName evidence="2">Uncharacterized protein</fullName>
    </submittedName>
</protein>